<accession>A0ABX1R4N7</accession>
<dbReference type="RefSeq" id="WP_169211184.1">
    <property type="nucleotide sequence ID" value="NZ_JAATNW010000006.1"/>
</dbReference>
<keyword evidence="2" id="KW-1185">Reference proteome</keyword>
<evidence type="ECO:0000313" key="1">
    <source>
        <dbReference type="EMBL" id="NMH60616.1"/>
    </source>
</evidence>
<evidence type="ECO:0000313" key="2">
    <source>
        <dbReference type="Proteomes" id="UP000709336"/>
    </source>
</evidence>
<reference evidence="1 2" key="1">
    <citation type="submission" date="2020-03" db="EMBL/GenBank/DDBJ databases">
        <title>Alteromonas ponticola sp. nov., isolated from seawater.</title>
        <authorList>
            <person name="Yoon J.-H."/>
            <person name="Kim Y.-O."/>
        </authorList>
    </citation>
    <scope>NUCLEOTIDE SEQUENCE [LARGE SCALE GENOMIC DNA]</scope>
    <source>
        <strain evidence="1 2">MYP5</strain>
    </source>
</reference>
<proteinExistence type="predicted"/>
<protein>
    <submittedName>
        <fullName evidence="1">Uncharacterized protein</fullName>
    </submittedName>
</protein>
<dbReference type="PROSITE" id="PS51257">
    <property type="entry name" value="PROKAR_LIPOPROTEIN"/>
    <property type="match status" value="1"/>
</dbReference>
<name>A0ABX1R4N7_9ALTE</name>
<gene>
    <name evidence="1" type="ORF">HCJ96_11330</name>
</gene>
<dbReference type="Proteomes" id="UP000709336">
    <property type="component" value="Unassembled WGS sequence"/>
</dbReference>
<organism evidence="1 2">
    <name type="scientific">Alteromonas ponticola</name>
    <dbReference type="NCBI Taxonomy" id="2720613"/>
    <lineage>
        <taxon>Bacteria</taxon>
        <taxon>Pseudomonadati</taxon>
        <taxon>Pseudomonadota</taxon>
        <taxon>Gammaproteobacteria</taxon>
        <taxon>Alteromonadales</taxon>
        <taxon>Alteromonadaceae</taxon>
        <taxon>Alteromonas/Salinimonas group</taxon>
        <taxon>Alteromonas</taxon>
    </lineage>
</organism>
<dbReference type="EMBL" id="JAATNW010000006">
    <property type="protein sequence ID" value="NMH60616.1"/>
    <property type="molecule type" value="Genomic_DNA"/>
</dbReference>
<sequence>MTLRTLGIIALLTLSGCATQSGNQLPSQGSDERIALDELYVRGVFNWWEAKQNHRVQIKGQQGVVDVELIADGQPNDFKFSNQYWSPSQTCGGSYAGQIVSTRSTLYLTCGANAQTLQFTPSDDGTYRFIINETDSDELTLSVVQVK</sequence>
<comment type="caution">
    <text evidence="1">The sequence shown here is derived from an EMBL/GenBank/DDBJ whole genome shotgun (WGS) entry which is preliminary data.</text>
</comment>